<proteinExistence type="predicted"/>
<keyword evidence="3" id="KW-1185">Reference proteome</keyword>
<feature type="region of interest" description="Disordered" evidence="1">
    <location>
        <begin position="1"/>
        <end position="48"/>
    </location>
</feature>
<dbReference type="AlphaFoldDB" id="A0A0L0TD40"/>
<feature type="region of interest" description="Disordered" evidence="1">
    <location>
        <begin position="514"/>
        <end position="587"/>
    </location>
</feature>
<gene>
    <name evidence="2" type="ORF">AMAG_17039</name>
</gene>
<evidence type="ECO:0000256" key="1">
    <source>
        <dbReference type="SAM" id="MobiDB-lite"/>
    </source>
</evidence>
<dbReference type="VEuPathDB" id="FungiDB:AMAG_17039"/>
<reference evidence="2 3" key="1">
    <citation type="submission" date="2009-11" db="EMBL/GenBank/DDBJ databases">
        <title>Annotation of Allomyces macrogynus ATCC 38327.</title>
        <authorList>
            <consortium name="The Broad Institute Genome Sequencing Platform"/>
            <person name="Russ C."/>
            <person name="Cuomo C."/>
            <person name="Burger G."/>
            <person name="Gray M.W."/>
            <person name="Holland P.W.H."/>
            <person name="King N."/>
            <person name="Lang F.B.F."/>
            <person name="Roger A.J."/>
            <person name="Ruiz-Trillo I."/>
            <person name="Young S.K."/>
            <person name="Zeng Q."/>
            <person name="Gargeya S."/>
            <person name="Fitzgerald M."/>
            <person name="Haas B."/>
            <person name="Abouelleil A."/>
            <person name="Alvarado L."/>
            <person name="Arachchi H.M."/>
            <person name="Berlin A."/>
            <person name="Chapman S.B."/>
            <person name="Gearin G."/>
            <person name="Goldberg J."/>
            <person name="Griggs A."/>
            <person name="Gujja S."/>
            <person name="Hansen M."/>
            <person name="Heiman D."/>
            <person name="Howarth C."/>
            <person name="Larimer J."/>
            <person name="Lui A."/>
            <person name="MacDonald P.J.P."/>
            <person name="McCowen C."/>
            <person name="Montmayeur A."/>
            <person name="Murphy C."/>
            <person name="Neiman D."/>
            <person name="Pearson M."/>
            <person name="Priest M."/>
            <person name="Roberts A."/>
            <person name="Saif S."/>
            <person name="Shea T."/>
            <person name="Sisk P."/>
            <person name="Stolte C."/>
            <person name="Sykes S."/>
            <person name="Wortman J."/>
            <person name="Nusbaum C."/>
            <person name="Birren B."/>
        </authorList>
    </citation>
    <scope>NUCLEOTIDE SEQUENCE [LARGE SCALE GENOMIC DNA]</scope>
    <source>
        <strain evidence="2 3">ATCC 38327</strain>
    </source>
</reference>
<feature type="compositionally biased region" description="Low complexity" evidence="1">
    <location>
        <begin position="576"/>
        <end position="587"/>
    </location>
</feature>
<evidence type="ECO:0000313" key="3">
    <source>
        <dbReference type="Proteomes" id="UP000054350"/>
    </source>
</evidence>
<feature type="compositionally biased region" description="Polar residues" evidence="1">
    <location>
        <begin position="256"/>
        <end position="273"/>
    </location>
</feature>
<feature type="compositionally biased region" description="Polar residues" evidence="1">
    <location>
        <begin position="27"/>
        <end position="39"/>
    </location>
</feature>
<sequence length="679" mass="69199">MSPSSARVAAVTLPSPAATGSRATDVVSVSGSKPSTPTSVHFPATPTSSTVVTVPVPRRSRRMVAALRRRSPMRWPSPNAIRSGTPVLPPVEGHGDDDAQVVDDVDGARVVVVTMDRNEMHHSTADLTPASPVREVAVAAEDEAVAEAPAAVDADTAPVAVAAFATNSSTSTAPTPTARYPALVPTVDPDLKAAGMDRDRTDATDHVQHDQSGHDAEIDHDAITQDPHDEAEPPRRGLLPTPTPSSPSASDLGTIPSPTASTIPDSSISTNSTYRVPSLRGKIAHLRHELAATRDVLADTNGALRAALADRATLVRENAALRAQIQVLAAALQESAGVEEEVCGSGGPERAGPASMVEAAVPVEHARDNHDDDELVGAGCDVTCSPRRAGARCAVRWPVAPSVAPAVREWATTTRSAVAPRAAAAARTTAAAARTLARSTSTASRTASAWMQQCITSHNDDPYMQTPHVPVPGPPIRAGAPLPRVGLRSAASIARLRAQAMAASSAGGGTPMSFRHALAATGPGMGTGTGSLRQRLRAPARSRFAAGDTAVATETDEDDGYIDVDAPISSPPTGPVPTTRATGAPARASWTPYTARAATPAPVVATDAMSAVSGGADASESGSGTASASPPRAPLCLVHGIVTDVPPLAAARRRASVGMGGVGVRQSGAVGTSWPPVAA</sequence>
<dbReference type="OrthoDB" id="10571707at2759"/>
<feature type="region of interest" description="Disordered" evidence="1">
    <location>
        <begin position="189"/>
        <end position="273"/>
    </location>
</feature>
<protein>
    <submittedName>
        <fullName evidence="2">Uncharacterized protein</fullName>
    </submittedName>
</protein>
<evidence type="ECO:0000313" key="2">
    <source>
        <dbReference type="EMBL" id="KNE72596.1"/>
    </source>
</evidence>
<dbReference type="EMBL" id="GG745381">
    <property type="protein sequence ID" value="KNE72596.1"/>
    <property type="molecule type" value="Genomic_DNA"/>
</dbReference>
<reference evidence="3" key="2">
    <citation type="submission" date="2009-11" db="EMBL/GenBank/DDBJ databases">
        <title>The Genome Sequence of Allomyces macrogynus strain ATCC 38327.</title>
        <authorList>
            <consortium name="The Broad Institute Genome Sequencing Platform"/>
            <person name="Russ C."/>
            <person name="Cuomo C."/>
            <person name="Shea T."/>
            <person name="Young S.K."/>
            <person name="Zeng Q."/>
            <person name="Koehrsen M."/>
            <person name="Haas B."/>
            <person name="Borodovsky M."/>
            <person name="Guigo R."/>
            <person name="Alvarado L."/>
            <person name="Berlin A."/>
            <person name="Borenstein D."/>
            <person name="Chen Z."/>
            <person name="Engels R."/>
            <person name="Freedman E."/>
            <person name="Gellesch M."/>
            <person name="Goldberg J."/>
            <person name="Griggs A."/>
            <person name="Gujja S."/>
            <person name="Heiman D."/>
            <person name="Hepburn T."/>
            <person name="Howarth C."/>
            <person name="Jen D."/>
            <person name="Larson L."/>
            <person name="Lewis B."/>
            <person name="Mehta T."/>
            <person name="Park D."/>
            <person name="Pearson M."/>
            <person name="Roberts A."/>
            <person name="Saif S."/>
            <person name="Shenoy N."/>
            <person name="Sisk P."/>
            <person name="Stolte C."/>
            <person name="Sykes S."/>
            <person name="Walk T."/>
            <person name="White J."/>
            <person name="Yandava C."/>
            <person name="Burger G."/>
            <person name="Gray M.W."/>
            <person name="Holland P.W.H."/>
            <person name="King N."/>
            <person name="Lang F.B.F."/>
            <person name="Roger A.J."/>
            <person name="Ruiz-Trillo I."/>
            <person name="Lander E."/>
            <person name="Nusbaum C."/>
        </authorList>
    </citation>
    <scope>NUCLEOTIDE SEQUENCE [LARGE SCALE GENOMIC DNA]</scope>
    <source>
        <strain evidence="3">ATCC 38327</strain>
    </source>
</reference>
<feature type="compositionally biased region" description="Low complexity" evidence="1">
    <location>
        <begin position="236"/>
        <end position="250"/>
    </location>
</feature>
<feature type="compositionally biased region" description="Basic and acidic residues" evidence="1">
    <location>
        <begin position="189"/>
        <end position="235"/>
    </location>
</feature>
<name>A0A0L0TD40_ALLM3</name>
<accession>A0A0L0TD40</accession>
<organism evidence="2 3">
    <name type="scientific">Allomyces macrogynus (strain ATCC 38327)</name>
    <name type="common">Allomyces javanicus var. macrogynus</name>
    <dbReference type="NCBI Taxonomy" id="578462"/>
    <lineage>
        <taxon>Eukaryota</taxon>
        <taxon>Fungi</taxon>
        <taxon>Fungi incertae sedis</taxon>
        <taxon>Blastocladiomycota</taxon>
        <taxon>Blastocladiomycetes</taxon>
        <taxon>Blastocladiales</taxon>
        <taxon>Blastocladiaceae</taxon>
        <taxon>Allomyces</taxon>
    </lineage>
</organism>
<dbReference type="Proteomes" id="UP000054350">
    <property type="component" value="Unassembled WGS sequence"/>
</dbReference>